<evidence type="ECO:0000313" key="3">
    <source>
        <dbReference type="Proteomes" id="UP000770015"/>
    </source>
</evidence>
<feature type="region of interest" description="Disordered" evidence="1">
    <location>
        <begin position="127"/>
        <end position="149"/>
    </location>
</feature>
<dbReference type="Proteomes" id="UP000770015">
    <property type="component" value="Unassembled WGS sequence"/>
</dbReference>
<dbReference type="EMBL" id="JAGSXJ010000009">
    <property type="protein sequence ID" value="KAH6688563.1"/>
    <property type="molecule type" value="Genomic_DNA"/>
</dbReference>
<reference evidence="2" key="1">
    <citation type="journal article" date="2021" name="Nat. Commun.">
        <title>Genetic determinants of endophytism in the Arabidopsis root mycobiome.</title>
        <authorList>
            <person name="Mesny F."/>
            <person name="Miyauchi S."/>
            <person name="Thiergart T."/>
            <person name="Pickel B."/>
            <person name="Atanasova L."/>
            <person name="Karlsson M."/>
            <person name="Huettel B."/>
            <person name="Barry K.W."/>
            <person name="Haridas S."/>
            <person name="Chen C."/>
            <person name="Bauer D."/>
            <person name="Andreopoulos W."/>
            <person name="Pangilinan J."/>
            <person name="LaButti K."/>
            <person name="Riley R."/>
            <person name="Lipzen A."/>
            <person name="Clum A."/>
            <person name="Drula E."/>
            <person name="Henrissat B."/>
            <person name="Kohler A."/>
            <person name="Grigoriev I.V."/>
            <person name="Martin F.M."/>
            <person name="Hacquard S."/>
        </authorList>
    </citation>
    <scope>NUCLEOTIDE SEQUENCE</scope>
    <source>
        <strain evidence="2">MPI-SDFR-AT-0117</strain>
    </source>
</reference>
<keyword evidence="3" id="KW-1185">Reference proteome</keyword>
<protein>
    <submittedName>
        <fullName evidence="2">Uncharacterized protein</fullName>
    </submittedName>
</protein>
<name>A0A9P8VC57_9PEZI</name>
<accession>A0A9P8VC57</accession>
<evidence type="ECO:0000313" key="2">
    <source>
        <dbReference type="EMBL" id="KAH6688563.1"/>
    </source>
</evidence>
<organism evidence="2 3">
    <name type="scientific">Plectosphaerella plurivora</name>
    <dbReference type="NCBI Taxonomy" id="936078"/>
    <lineage>
        <taxon>Eukaryota</taxon>
        <taxon>Fungi</taxon>
        <taxon>Dikarya</taxon>
        <taxon>Ascomycota</taxon>
        <taxon>Pezizomycotina</taxon>
        <taxon>Sordariomycetes</taxon>
        <taxon>Hypocreomycetidae</taxon>
        <taxon>Glomerellales</taxon>
        <taxon>Plectosphaerellaceae</taxon>
        <taxon>Plectosphaerella</taxon>
    </lineage>
</organism>
<dbReference type="AlphaFoldDB" id="A0A9P8VC57"/>
<sequence>MGWADGRMQGPLPVPESTGAVKNGRLLPAAWSEPSQNAHNLFQPPPSQSLPFPSLSLISTLTSTVATAAWTVLLVSRLAMPGPSAGGPRGPFFPDLAFSSSGHYVIAEPPASSATLNRLRFWTVTGDPAQNDNDILSRDSPFCGPSEQS</sequence>
<evidence type="ECO:0000256" key="1">
    <source>
        <dbReference type="SAM" id="MobiDB-lite"/>
    </source>
</evidence>
<comment type="caution">
    <text evidence="2">The sequence shown here is derived from an EMBL/GenBank/DDBJ whole genome shotgun (WGS) entry which is preliminary data.</text>
</comment>
<proteinExistence type="predicted"/>
<gene>
    <name evidence="2" type="ORF">F5X68DRAFT_80665</name>
</gene>